<evidence type="ECO:0000256" key="21">
    <source>
        <dbReference type="SAM" id="SignalP"/>
    </source>
</evidence>
<evidence type="ECO:0000313" key="22">
    <source>
        <dbReference type="Proteomes" id="UP001318040"/>
    </source>
</evidence>
<dbReference type="GO" id="GO:0000139">
    <property type="term" value="C:Golgi membrane"/>
    <property type="evidence" value="ECO:0007669"/>
    <property type="project" value="UniProtKB-SubCell"/>
</dbReference>
<evidence type="ECO:0000313" key="23">
    <source>
        <dbReference type="RefSeq" id="XP_032821039.1"/>
    </source>
</evidence>
<dbReference type="InterPro" id="IPR005027">
    <property type="entry name" value="Glyco_trans_43"/>
</dbReference>
<gene>
    <name evidence="23" type="primary">B3GAT3</name>
</gene>
<evidence type="ECO:0000256" key="9">
    <source>
        <dbReference type="ARBA" id="ARBA00023180"/>
    </source>
</evidence>
<evidence type="ECO:0000256" key="17">
    <source>
        <dbReference type="PIRSR" id="PIRSR605027-5"/>
    </source>
</evidence>
<dbReference type="Gene3D" id="3.90.550.10">
    <property type="entry name" value="Spore Coat Polysaccharide Biosynthesis Protein SpsA, Chain A"/>
    <property type="match status" value="1"/>
</dbReference>
<sequence length="341" mass="37795">MARLRFKSLFLLYFVASCGGLLYALSQLGQSCDCRTHLVAAEQRESELLSELRRVRRAARARDRIGAGRRDDDGGGGGGDDGGDDDERPLPTIYVVTPTYARLVQKAELTRLAHTLALVPALHWVLVEDAEEPSALVRRLLEGSGVEHTQLHAATPSRMKLADSDPRWLKPRGILQRNRGIGWLREHRAADTGAVVYFADDDNTYSLELFEEMRWTRGVSVWPVGLVGGLRFEGPVVVEGRVVSFHTAWRPERAFPIDMAGFAVSLSLLVSHPQAAFDPDAARGDLESSLLVSLTSAEQLEPRARNCTEVLVWHTRTERPKMKQEELLAKQGKGSNPAIEV</sequence>
<feature type="glycosylation site" description="N-linked (GlcNAc...) asparagine" evidence="18">
    <location>
        <position position="306"/>
    </location>
</feature>
<dbReference type="GO" id="GO:0046872">
    <property type="term" value="F:metal ion binding"/>
    <property type="evidence" value="ECO:0007669"/>
    <property type="project" value="UniProtKB-KW"/>
</dbReference>
<protein>
    <recommendedName>
        <fullName evidence="19">Galactosylgalactosylxylosylprotein 3-beta-glucuronosyltransferase</fullName>
        <ecNumber evidence="19">2.4.1.135</ecNumber>
    </recommendedName>
</protein>
<comment type="pathway">
    <text evidence="19">Protein modification; protein glycosylation.</text>
</comment>
<reference evidence="23" key="1">
    <citation type="submission" date="2025-08" db="UniProtKB">
        <authorList>
            <consortium name="RefSeq"/>
        </authorList>
    </citation>
    <scope>IDENTIFICATION</scope>
    <source>
        <tissue evidence="23">Sperm</tissue>
    </source>
</reference>
<evidence type="ECO:0000256" key="1">
    <source>
        <dbReference type="ARBA" id="ARBA00004606"/>
    </source>
</evidence>
<keyword evidence="9 18" id="KW-0325">Glycoprotein</keyword>
<evidence type="ECO:0000256" key="13">
    <source>
        <dbReference type="PIRSR" id="PIRSR605027-1"/>
    </source>
</evidence>
<dbReference type="CTD" id="26229"/>
<feature type="active site" description="Proton donor/acceptor" evidence="13">
    <location>
        <position position="287"/>
    </location>
</feature>
<comment type="similarity">
    <text evidence="2 19">Belongs to the glycosyltransferase 43 family.</text>
</comment>
<keyword evidence="22" id="KW-1185">Reference proteome</keyword>
<name>A0AAJ7TP84_PETMA</name>
<evidence type="ECO:0000256" key="11">
    <source>
        <dbReference type="ARBA" id="ARBA00047979"/>
    </source>
</evidence>
<proteinExistence type="inferred from homology"/>
<dbReference type="GO" id="GO:0006024">
    <property type="term" value="P:glycosaminoglycan biosynthetic process"/>
    <property type="evidence" value="ECO:0007669"/>
    <property type="project" value="UniProtKB-ARBA"/>
</dbReference>
<evidence type="ECO:0000256" key="12">
    <source>
        <dbReference type="ARBA" id="ARBA00065147"/>
    </source>
</evidence>
<evidence type="ECO:0000256" key="18">
    <source>
        <dbReference type="PIRSR" id="PIRSR605027-6"/>
    </source>
</evidence>
<keyword evidence="3 19" id="KW-0808">Transferase</keyword>
<evidence type="ECO:0000256" key="20">
    <source>
        <dbReference type="SAM" id="MobiDB-lite"/>
    </source>
</evidence>
<feature type="signal peptide" evidence="21">
    <location>
        <begin position="1"/>
        <end position="20"/>
    </location>
</feature>
<comment type="cofactor">
    <cofactor evidence="15 19">
        <name>Mn(2+)</name>
        <dbReference type="ChEBI" id="CHEBI:29035"/>
    </cofactor>
</comment>
<evidence type="ECO:0000256" key="19">
    <source>
        <dbReference type="RuleBase" id="RU363127"/>
    </source>
</evidence>
<dbReference type="AlphaFoldDB" id="A0AAJ7TP84"/>
<dbReference type="FunFam" id="3.90.550.10:FF:000044">
    <property type="entry name" value="Galactosylgalactosylxylosylprotein 3-beta-glucuronosyltransferase"/>
    <property type="match status" value="1"/>
</dbReference>
<keyword evidence="21" id="KW-0732">Signal</keyword>
<evidence type="ECO:0000256" key="15">
    <source>
        <dbReference type="PIRSR" id="PIRSR605027-3"/>
    </source>
</evidence>
<feature type="binding site" evidence="14">
    <location>
        <position position="129"/>
    </location>
    <ligand>
        <name>UDP-alpha-D-glucuronate</name>
        <dbReference type="ChEBI" id="CHEBI:58052"/>
    </ligand>
</feature>
<dbReference type="CDD" id="cd00218">
    <property type="entry name" value="GlcAT-I"/>
    <property type="match status" value="1"/>
</dbReference>
<evidence type="ECO:0000256" key="16">
    <source>
        <dbReference type="PIRSR" id="PIRSR605027-4"/>
    </source>
</evidence>
<keyword evidence="4" id="KW-0812">Transmembrane</keyword>
<evidence type="ECO:0000256" key="6">
    <source>
        <dbReference type="ARBA" id="ARBA00022968"/>
    </source>
</evidence>
<comment type="catalytic activity">
    <reaction evidence="11 19">
        <text>3-O-(beta-D-galactosyl-(1-&gt;3)-beta-D-galactosyl-(1-&gt;4)-beta-D-xylosyl)-L-seryl-[protein] + UDP-alpha-D-glucuronate = 3-O-(beta-D-GlcA-(1-&gt;3)-beta-D-Gal-(1-&gt;3)-beta-D-Gal-(1-&gt;4)-beta-D-Xyl)-L-seryl-[protein] + UDP + H(+)</text>
        <dbReference type="Rhea" id="RHEA:24168"/>
        <dbReference type="Rhea" id="RHEA-COMP:12571"/>
        <dbReference type="Rhea" id="RHEA-COMP:12573"/>
        <dbReference type="ChEBI" id="CHEBI:15378"/>
        <dbReference type="ChEBI" id="CHEBI:58052"/>
        <dbReference type="ChEBI" id="CHEBI:58223"/>
        <dbReference type="ChEBI" id="CHEBI:132090"/>
        <dbReference type="ChEBI" id="CHEBI:132093"/>
        <dbReference type="EC" id="2.4.1.135"/>
    </reaction>
</comment>
<feature type="binding site" evidence="14">
    <location>
        <begin position="98"/>
        <end position="100"/>
    </location>
    <ligand>
        <name>UDP-alpha-D-glucuronate</name>
        <dbReference type="ChEBI" id="CHEBI:58052"/>
    </ligand>
</feature>
<feature type="chain" id="PRO_5042551787" description="Galactosylgalactosylxylosylprotein 3-beta-glucuronosyltransferase" evidence="21">
    <location>
        <begin position="21"/>
        <end position="341"/>
    </location>
</feature>
<feature type="disulfide bond" description="Interchain" evidence="17">
    <location>
        <position position="34"/>
    </location>
</feature>
<comment type="subunit">
    <text evidence="12">Homodimer; disulfide-linked. Interacts with PXYLP1; the interaction increases the 2-phosphoxylose phosphatase activity of PXYLP1 during completion of linkage region formation in a B3GAT3-mediated manner.</text>
</comment>
<keyword evidence="19" id="KW-0333">Golgi apparatus</keyword>
<feature type="binding site" evidence="14">
    <location>
        <position position="177"/>
    </location>
    <ligand>
        <name>UDP-alpha-D-glucuronate</name>
        <dbReference type="ChEBI" id="CHEBI:58052"/>
    </ligand>
</feature>
<evidence type="ECO:0000256" key="8">
    <source>
        <dbReference type="ARBA" id="ARBA00023136"/>
    </source>
</evidence>
<dbReference type="SUPFAM" id="SSF53448">
    <property type="entry name" value="Nucleotide-diphospho-sugar transferases"/>
    <property type="match status" value="1"/>
</dbReference>
<dbReference type="GO" id="GO:0050650">
    <property type="term" value="P:chondroitin sulfate proteoglycan biosynthetic process"/>
    <property type="evidence" value="ECO:0007669"/>
    <property type="project" value="TreeGrafter"/>
</dbReference>
<evidence type="ECO:0000256" key="4">
    <source>
        <dbReference type="ARBA" id="ARBA00022692"/>
    </source>
</evidence>
<keyword evidence="17" id="KW-1015">Disulfide bond</keyword>
<evidence type="ECO:0000256" key="3">
    <source>
        <dbReference type="ARBA" id="ARBA00022679"/>
    </source>
</evidence>
<feature type="site" description="Interaction with galactose moiety of substrate glycoprotein" evidence="16">
    <location>
        <position position="233"/>
    </location>
</feature>
<dbReference type="Proteomes" id="UP001318040">
    <property type="component" value="Chromosome 33"/>
</dbReference>
<evidence type="ECO:0000256" key="14">
    <source>
        <dbReference type="PIRSR" id="PIRSR605027-2"/>
    </source>
</evidence>
<comment type="subcellular location">
    <subcellularLocation>
        <location evidence="19">Golgi apparatus membrane</location>
        <topology evidence="19">Single-pass type II membrane protein</topology>
    </subcellularLocation>
    <subcellularLocation>
        <location evidence="1">Membrane</location>
        <topology evidence="1">Single-pass type II membrane protein</topology>
    </subcellularLocation>
</comment>
<dbReference type="GO" id="GO:0005975">
    <property type="term" value="P:carbohydrate metabolic process"/>
    <property type="evidence" value="ECO:0007669"/>
    <property type="project" value="TreeGrafter"/>
</dbReference>
<evidence type="ECO:0000256" key="5">
    <source>
        <dbReference type="ARBA" id="ARBA00022723"/>
    </source>
</evidence>
<accession>A0AAJ7TP84</accession>
<keyword evidence="8" id="KW-0472">Membrane</keyword>
<feature type="binding site" evidence="15">
    <location>
        <position position="202"/>
    </location>
    <ligand>
        <name>Mn(2+)</name>
        <dbReference type="ChEBI" id="CHEBI:29035"/>
    </ligand>
</feature>
<feature type="region of interest" description="Disordered" evidence="20">
    <location>
        <begin position="63"/>
        <end position="90"/>
    </location>
</feature>
<organism evidence="22 23">
    <name type="scientific">Petromyzon marinus</name>
    <name type="common">Sea lamprey</name>
    <dbReference type="NCBI Taxonomy" id="7757"/>
    <lineage>
        <taxon>Eukaryota</taxon>
        <taxon>Metazoa</taxon>
        <taxon>Chordata</taxon>
        <taxon>Craniata</taxon>
        <taxon>Vertebrata</taxon>
        <taxon>Cyclostomata</taxon>
        <taxon>Hyperoartia</taxon>
        <taxon>Petromyzontiformes</taxon>
        <taxon>Petromyzontidae</taxon>
        <taxon>Petromyzon</taxon>
    </lineage>
</organism>
<keyword evidence="7" id="KW-1133">Transmembrane helix</keyword>
<dbReference type="PANTHER" id="PTHR10896">
    <property type="entry name" value="GALACTOSYLGALACTOSYLXYLOSYLPROTEIN 3-BETA-GLUCURONOSYLTRANSFERASE BETA-1,3-GLUCURONYLTRANSFERASE"/>
    <property type="match status" value="1"/>
</dbReference>
<dbReference type="GO" id="GO:0015018">
    <property type="term" value="F:galactosylgalactosylxylosylprotein 3-beta-glucuronosyltransferase activity"/>
    <property type="evidence" value="ECO:0007669"/>
    <property type="project" value="UniProtKB-UniRule"/>
</dbReference>
<evidence type="ECO:0000256" key="2">
    <source>
        <dbReference type="ARBA" id="ARBA00007706"/>
    </source>
</evidence>
<feature type="binding site" evidence="14">
    <location>
        <begin position="314"/>
        <end position="316"/>
    </location>
    <ligand>
        <name>UDP-alpha-D-glucuronate</name>
        <dbReference type="ChEBI" id="CHEBI:58052"/>
    </ligand>
</feature>
<evidence type="ECO:0000256" key="7">
    <source>
        <dbReference type="ARBA" id="ARBA00022989"/>
    </source>
</evidence>
<dbReference type="InterPro" id="IPR029044">
    <property type="entry name" value="Nucleotide-diphossugar_trans"/>
</dbReference>
<dbReference type="EC" id="2.4.1.135" evidence="19"/>
<dbReference type="Pfam" id="PF03360">
    <property type="entry name" value="Glyco_transf_43"/>
    <property type="match status" value="1"/>
</dbReference>
<feature type="binding site" evidence="14">
    <location>
        <position position="172"/>
    </location>
    <ligand>
        <name>UDP-alpha-D-glucuronate</name>
        <dbReference type="ChEBI" id="CHEBI:58052"/>
    </ligand>
</feature>
<evidence type="ECO:0000256" key="10">
    <source>
        <dbReference type="ARBA" id="ARBA00023211"/>
    </source>
</evidence>
<dbReference type="RefSeq" id="XP_032821039.1">
    <property type="nucleotide sequence ID" value="XM_032965148.1"/>
</dbReference>
<feature type="site" description="Interaction with galactose moiety of substrate glycoprotein" evidence="16">
    <location>
        <position position="324"/>
    </location>
</feature>
<dbReference type="PANTHER" id="PTHR10896:SF65">
    <property type="entry name" value="GALACTOSYLGALACTOSYLXYLOSYLPROTEIN 3-BETA-GLUCURONOSYLTRANSFERASE 3"/>
    <property type="match status" value="1"/>
</dbReference>
<keyword evidence="5 15" id="KW-0479">Metal-binding</keyword>
<feature type="compositionally biased region" description="Basic and acidic residues" evidence="20">
    <location>
        <begin position="63"/>
        <end position="73"/>
    </location>
</feature>
<keyword evidence="10 15" id="KW-0464">Manganese</keyword>
<feature type="binding site" evidence="14">
    <location>
        <begin position="200"/>
        <end position="202"/>
    </location>
    <ligand>
        <name>UDP-alpha-D-glucuronate</name>
        <dbReference type="ChEBI" id="CHEBI:58052"/>
    </ligand>
</feature>
<dbReference type="KEGG" id="pmrn:116948463"/>
<keyword evidence="6 19" id="KW-0735">Signal-anchor</keyword>
<dbReference type="PROSITE" id="PS51257">
    <property type="entry name" value="PROKAR_LIPOPROTEIN"/>
    <property type="match status" value="1"/>
</dbReference>